<dbReference type="RefSeq" id="XP_051441467.1">
    <property type="nucleotide sequence ID" value="XM_051583945.1"/>
</dbReference>
<dbReference type="PANTHER" id="PTHR24171">
    <property type="entry name" value="ANKYRIN REPEAT DOMAIN-CONTAINING PROTEIN 39-RELATED"/>
    <property type="match status" value="1"/>
</dbReference>
<dbReference type="InterPro" id="IPR036770">
    <property type="entry name" value="Ankyrin_rpt-contain_sf"/>
</dbReference>
<dbReference type="InterPro" id="IPR002110">
    <property type="entry name" value="Ankyrin_rpt"/>
</dbReference>
<reference evidence="4" key="1">
    <citation type="submission" date="2021-06" db="EMBL/GenBank/DDBJ databases">
        <authorList>
            <consortium name="DOE Joint Genome Institute"/>
            <person name="Mondo S.J."/>
            <person name="Amses K.R."/>
            <person name="Simmons D.R."/>
            <person name="Longcore J.E."/>
            <person name="Seto K."/>
            <person name="Alves G.H."/>
            <person name="Bonds A.E."/>
            <person name="Quandt C.A."/>
            <person name="Davis W.J."/>
            <person name="Chang Y."/>
            <person name="Letcher P.M."/>
            <person name="Powell M.J."/>
            <person name="Kuo A."/>
            <person name="Labutti K."/>
            <person name="Pangilinan J."/>
            <person name="Andreopoulos W."/>
            <person name="Tritt A."/>
            <person name="Riley R."/>
            <person name="Hundley H."/>
            <person name="Johnson J."/>
            <person name="Lipzen A."/>
            <person name="Barry K."/>
            <person name="Berbee M.L."/>
            <person name="Buchler N.E."/>
            <person name="Grigoriev I.V."/>
            <person name="Spatafora J.W."/>
            <person name="Stajich J.E."/>
            <person name="James T.Y."/>
        </authorList>
    </citation>
    <scope>NUCLEOTIDE SEQUENCE</scope>
    <source>
        <strain evidence="4">AG</strain>
    </source>
</reference>
<sequence>MKGHKEVVDFLIKHGAAVDASDEDLDTTLQLAARNGYKEVVDLLIQSMARLLTQETRIWIPRFRLLQGMDTKK</sequence>
<evidence type="ECO:0000256" key="1">
    <source>
        <dbReference type="ARBA" id="ARBA00022737"/>
    </source>
</evidence>
<evidence type="ECO:0000256" key="2">
    <source>
        <dbReference type="ARBA" id="ARBA00023043"/>
    </source>
</evidence>
<keyword evidence="1" id="KW-0677">Repeat</keyword>
<name>A0AAD5E2N1_UMBRA</name>
<dbReference type="EMBL" id="MU620955">
    <property type="protein sequence ID" value="KAI8576463.1"/>
    <property type="molecule type" value="Genomic_DNA"/>
</dbReference>
<feature type="repeat" description="ANK" evidence="3">
    <location>
        <begin position="1"/>
        <end position="23"/>
    </location>
</feature>
<dbReference type="AlphaFoldDB" id="A0AAD5E2N1"/>
<dbReference type="Pfam" id="PF13637">
    <property type="entry name" value="Ank_4"/>
    <property type="match status" value="1"/>
</dbReference>
<comment type="caution">
    <text evidence="4">The sequence shown here is derived from an EMBL/GenBank/DDBJ whole genome shotgun (WGS) entry which is preliminary data.</text>
</comment>
<evidence type="ECO:0000256" key="3">
    <source>
        <dbReference type="PROSITE-ProRule" id="PRU00023"/>
    </source>
</evidence>
<dbReference type="GeneID" id="75909295"/>
<evidence type="ECO:0000313" key="4">
    <source>
        <dbReference type="EMBL" id="KAI8576463.1"/>
    </source>
</evidence>
<keyword evidence="2 3" id="KW-0040">ANK repeat</keyword>
<reference evidence="4" key="2">
    <citation type="journal article" date="2022" name="Proc. Natl. Acad. Sci. U.S.A.">
        <title>Diploid-dominant life cycles characterize the early evolution of Fungi.</title>
        <authorList>
            <person name="Amses K.R."/>
            <person name="Simmons D.R."/>
            <person name="Longcore J.E."/>
            <person name="Mondo S.J."/>
            <person name="Seto K."/>
            <person name="Jeronimo G.H."/>
            <person name="Bonds A.E."/>
            <person name="Quandt C.A."/>
            <person name="Davis W.J."/>
            <person name="Chang Y."/>
            <person name="Federici B.A."/>
            <person name="Kuo A."/>
            <person name="LaButti K."/>
            <person name="Pangilinan J."/>
            <person name="Andreopoulos W."/>
            <person name="Tritt A."/>
            <person name="Riley R."/>
            <person name="Hundley H."/>
            <person name="Johnson J."/>
            <person name="Lipzen A."/>
            <person name="Barry K."/>
            <person name="Lang B.F."/>
            <person name="Cuomo C.A."/>
            <person name="Buchler N.E."/>
            <person name="Grigoriev I.V."/>
            <person name="Spatafora J.W."/>
            <person name="Stajich J.E."/>
            <person name="James T.Y."/>
        </authorList>
    </citation>
    <scope>NUCLEOTIDE SEQUENCE</scope>
    <source>
        <strain evidence="4">AG</strain>
    </source>
</reference>
<gene>
    <name evidence="4" type="ORF">K450DRAFT_122665</name>
</gene>
<dbReference type="PROSITE" id="PS50088">
    <property type="entry name" value="ANK_REPEAT"/>
    <property type="match status" value="1"/>
</dbReference>
<organism evidence="4 5">
    <name type="scientific">Umbelopsis ramanniana AG</name>
    <dbReference type="NCBI Taxonomy" id="1314678"/>
    <lineage>
        <taxon>Eukaryota</taxon>
        <taxon>Fungi</taxon>
        <taxon>Fungi incertae sedis</taxon>
        <taxon>Mucoromycota</taxon>
        <taxon>Mucoromycotina</taxon>
        <taxon>Umbelopsidomycetes</taxon>
        <taxon>Umbelopsidales</taxon>
        <taxon>Umbelopsidaceae</taxon>
        <taxon>Umbelopsis</taxon>
    </lineage>
</organism>
<proteinExistence type="predicted"/>
<evidence type="ECO:0000313" key="5">
    <source>
        <dbReference type="Proteomes" id="UP001206595"/>
    </source>
</evidence>
<keyword evidence="5" id="KW-1185">Reference proteome</keyword>
<dbReference type="SUPFAM" id="SSF48403">
    <property type="entry name" value="Ankyrin repeat"/>
    <property type="match status" value="1"/>
</dbReference>
<dbReference type="Gene3D" id="1.25.40.20">
    <property type="entry name" value="Ankyrin repeat-containing domain"/>
    <property type="match status" value="1"/>
</dbReference>
<accession>A0AAD5E2N1</accession>
<dbReference type="Proteomes" id="UP001206595">
    <property type="component" value="Unassembled WGS sequence"/>
</dbReference>
<protein>
    <submittedName>
        <fullName evidence="4">Uncharacterized protein</fullName>
    </submittedName>
</protein>